<dbReference type="Pfam" id="PF14415">
    <property type="entry name" value="DUF4424"/>
    <property type="match status" value="1"/>
</dbReference>
<evidence type="ECO:0000313" key="4">
    <source>
        <dbReference type="Proteomes" id="UP000237682"/>
    </source>
</evidence>
<sequence length="344" mass="37084">MPRPARALCCAAALTLAMALTDASAEESLANLDAGGLIIEPTDQLELKAEDIFLSARQVRAAYRVLNKASQDLTLTIAFPLPEVTGEADLDVAIPNPASPNFLDVQARAAGKPVEASVEQHAFFAPDGAQESEITDLLKGLNIPLMPASAATAEALKRLSDQDRAKLSAPGYIQQAGENWVPLWTLRSRIVRQQVLAAGKEILLQYSYTPSVGSAAGLYFDRTNLTGESLAQYQKKYCVNEGFLRAADALTKRLTAAKPQPGETAKTPKPRQTYFGYAFVGGGRWSAPAGRFGLVIDKAFPDNLVSFCAEGAKKVSSTRYELKRNNYAPDRNIDILILDKNAAP</sequence>
<reference evidence="3 4" key="1">
    <citation type="submission" date="2018-02" db="EMBL/GenBank/DDBJ databases">
        <title>Whole genome sequencing of endophytic bacterium.</title>
        <authorList>
            <person name="Eedara R."/>
            <person name="Podile A.R."/>
        </authorList>
    </citation>
    <scope>NUCLEOTIDE SEQUENCE [LARGE SCALE GENOMIC DNA]</scope>
    <source>
        <strain evidence="3 4">RP1T</strain>
    </source>
</reference>
<evidence type="ECO:0000313" key="3">
    <source>
        <dbReference type="EMBL" id="PRH87161.1"/>
    </source>
</evidence>
<dbReference type="AlphaFoldDB" id="A0A2S9QCU5"/>
<comment type="caution">
    <text evidence="3">The sequence shown here is derived from an EMBL/GenBank/DDBJ whole genome shotgun (WGS) entry which is preliminary data.</text>
</comment>
<organism evidence="3 4">
    <name type="scientific">Labrys okinawensis</name>
    <dbReference type="NCBI Taxonomy" id="346911"/>
    <lineage>
        <taxon>Bacteria</taxon>
        <taxon>Pseudomonadati</taxon>
        <taxon>Pseudomonadota</taxon>
        <taxon>Alphaproteobacteria</taxon>
        <taxon>Hyphomicrobiales</taxon>
        <taxon>Xanthobacteraceae</taxon>
        <taxon>Labrys</taxon>
    </lineage>
</organism>
<evidence type="ECO:0000259" key="2">
    <source>
        <dbReference type="Pfam" id="PF14415"/>
    </source>
</evidence>
<proteinExistence type="predicted"/>
<dbReference type="EMBL" id="PUEJ01000004">
    <property type="protein sequence ID" value="PRH87161.1"/>
    <property type="molecule type" value="Genomic_DNA"/>
</dbReference>
<accession>A0A2S9QCU5</accession>
<name>A0A2S9QCU5_9HYPH</name>
<feature type="signal peptide" evidence="1">
    <location>
        <begin position="1"/>
        <end position="25"/>
    </location>
</feature>
<keyword evidence="1" id="KW-0732">Signal</keyword>
<protein>
    <recommendedName>
        <fullName evidence="2">DUF4424 domain-containing protein</fullName>
    </recommendedName>
</protein>
<keyword evidence="4" id="KW-1185">Reference proteome</keyword>
<feature type="chain" id="PRO_5015573316" description="DUF4424 domain-containing protein" evidence="1">
    <location>
        <begin position="26"/>
        <end position="344"/>
    </location>
</feature>
<dbReference type="Gene3D" id="2.60.40.3680">
    <property type="match status" value="1"/>
</dbReference>
<evidence type="ECO:0000256" key="1">
    <source>
        <dbReference type="SAM" id="SignalP"/>
    </source>
</evidence>
<gene>
    <name evidence="3" type="ORF">C5L14_10990</name>
</gene>
<dbReference type="Proteomes" id="UP000237682">
    <property type="component" value="Unassembled WGS sequence"/>
</dbReference>
<feature type="domain" description="DUF4424" evidence="2">
    <location>
        <begin position="25"/>
        <end position="336"/>
    </location>
</feature>
<dbReference type="InterPro" id="IPR025538">
    <property type="entry name" value="DUF4424"/>
</dbReference>
<dbReference type="OrthoDB" id="7299818at2"/>